<organism evidence="2">
    <name type="scientific">marine sediment metagenome</name>
    <dbReference type="NCBI Taxonomy" id="412755"/>
    <lineage>
        <taxon>unclassified sequences</taxon>
        <taxon>metagenomes</taxon>
        <taxon>ecological metagenomes</taxon>
    </lineage>
</organism>
<protein>
    <recommendedName>
        <fullName evidence="1">Glycosyltransferase subfamily 4-like N-terminal domain-containing protein</fullName>
    </recommendedName>
</protein>
<dbReference type="SUPFAM" id="SSF53756">
    <property type="entry name" value="UDP-Glycosyltransferase/glycogen phosphorylase"/>
    <property type="match status" value="1"/>
</dbReference>
<gene>
    <name evidence="2" type="ORF">S12H4_20603</name>
</gene>
<sequence length="109" mass="13071">MKILMVNKYHHITGGGDTYYFQLSNLLRAKGHEVIEFCLRHPKNFFSEYSDYFVDGLTYENWKDETIGRKVRAYFNGIYNFEAKKKIRLLIEETRPDIAHIHNIFYQIS</sequence>
<dbReference type="Pfam" id="PF13439">
    <property type="entry name" value="Glyco_transf_4"/>
    <property type="match status" value="1"/>
</dbReference>
<dbReference type="EMBL" id="BARW01010470">
    <property type="protein sequence ID" value="GAI76673.1"/>
    <property type="molecule type" value="Genomic_DNA"/>
</dbReference>
<accession>X1R800</accession>
<feature type="domain" description="Glycosyltransferase subfamily 4-like N-terminal" evidence="1">
    <location>
        <begin position="14"/>
        <end position="106"/>
    </location>
</feature>
<dbReference type="InterPro" id="IPR028098">
    <property type="entry name" value="Glyco_trans_4-like_N"/>
</dbReference>
<proteinExistence type="predicted"/>
<dbReference type="AlphaFoldDB" id="X1R800"/>
<name>X1R800_9ZZZZ</name>
<evidence type="ECO:0000259" key="1">
    <source>
        <dbReference type="Pfam" id="PF13439"/>
    </source>
</evidence>
<dbReference type="Gene3D" id="3.40.50.2000">
    <property type="entry name" value="Glycogen Phosphorylase B"/>
    <property type="match status" value="1"/>
</dbReference>
<reference evidence="2" key="1">
    <citation type="journal article" date="2014" name="Front. Microbiol.">
        <title>High frequency of phylogenetically diverse reductive dehalogenase-homologous genes in deep subseafloor sedimentary metagenomes.</title>
        <authorList>
            <person name="Kawai M."/>
            <person name="Futagami T."/>
            <person name="Toyoda A."/>
            <person name="Takaki Y."/>
            <person name="Nishi S."/>
            <person name="Hori S."/>
            <person name="Arai W."/>
            <person name="Tsubouchi T."/>
            <person name="Morono Y."/>
            <person name="Uchiyama I."/>
            <person name="Ito T."/>
            <person name="Fujiyama A."/>
            <person name="Inagaki F."/>
            <person name="Takami H."/>
        </authorList>
    </citation>
    <scope>NUCLEOTIDE SEQUENCE</scope>
    <source>
        <strain evidence="2">Expedition CK06-06</strain>
    </source>
</reference>
<feature type="non-terminal residue" evidence="2">
    <location>
        <position position="109"/>
    </location>
</feature>
<evidence type="ECO:0000313" key="2">
    <source>
        <dbReference type="EMBL" id="GAI76673.1"/>
    </source>
</evidence>
<comment type="caution">
    <text evidence="2">The sequence shown here is derived from an EMBL/GenBank/DDBJ whole genome shotgun (WGS) entry which is preliminary data.</text>
</comment>